<evidence type="ECO:0000256" key="3">
    <source>
        <dbReference type="ARBA" id="ARBA00022737"/>
    </source>
</evidence>
<dbReference type="InterPro" id="IPR032675">
    <property type="entry name" value="LRR_dom_sf"/>
</dbReference>
<organism evidence="4 5">
    <name type="scientific">Mytilus galloprovincialis</name>
    <name type="common">Mediterranean mussel</name>
    <dbReference type="NCBI Taxonomy" id="29158"/>
    <lineage>
        <taxon>Eukaryota</taxon>
        <taxon>Metazoa</taxon>
        <taxon>Spiralia</taxon>
        <taxon>Lophotrochozoa</taxon>
        <taxon>Mollusca</taxon>
        <taxon>Bivalvia</taxon>
        <taxon>Autobranchia</taxon>
        <taxon>Pteriomorphia</taxon>
        <taxon>Mytilida</taxon>
        <taxon>Mytiloidea</taxon>
        <taxon>Mytilidae</taxon>
        <taxon>Mytilinae</taxon>
        <taxon>Mytilus</taxon>
    </lineage>
</organism>
<dbReference type="InterPro" id="IPR050328">
    <property type="entry name" value="Dev_Immune_Receptor"/>
</dbReference>
<evidence type="ECO:0000313" key="4">
    <source>
        <dbReference type="EMBL" id="VDI79746.1"/>
    </source>
</evidence>
<evidence type="ECO:0000256" key="1">
    <source>
        <dbReference type="ARBA" id="ARBA00022614"/>
    </source>
</evidence>
<proteinExistence type="predicted"/>
<dbReference type="AlphaFoldDB" id="A0A8B6HJ53"/>
<dbReference type="Pfam" id="PF13855">
    <property type="entry name" value="LRR_8"/>
    <property type="match status" value="1"/>
</dbReference>
<dbReference type="InterPro" id="IPR001611">
    <property type="entry name" value="Leu-rich_rpt"/>
</dbReference>
<keyword evidence="1" id="KW-0433">Leucine-rich repeat</keyword>
<dbReference type="OrthoDB" id="6107924at2759"/>
<accession>A0A8B6HJ53</accession>
<evidence type="ECO:0000313" key="5">
    <source>
        <dbReference type="Proteomes" id="UP000596742"/>
    </source>
</evidence>
<comment type="caution">
    <text evidence="4">The sequence shown here is derived from an EMBL/GenBank/DDBJ whole genome shotgun (WGS) entry which is preliminary data.</text>
</comment>
<reference evidence="4" key="1">
    <citation type="submission" date="2018-11" db="EMBL/GenBank/DDBJ databases">
        <authorList>
            <person name="Alioto T."/>
            <person name="Alioto T."/>
        </authorList>
    </citation>
    <scope>NUCLEOTIDE SEQUENCE</scope>
</reference>
<dbReference type="InterPro" id="IPR003591">
    <property type="entry name" value="Leu-rich_rpt_typical-subtyp"/>
</dbReference>
<dbReference type="Gene3D" id="3.80.10.10">
    <property type="entry name" value="Ribonuclease Inhibitor"/>
    <property type="match status" value="2"/>
</dbReference>
<evidence type="ECO:0000256" key="2">
    <source>
        <dbReference type="ARBA" id="ARBA00022729"/>
    </source>
</evidence>
<sequence>MMIFTIFGTIVVFMFPVVSLMSSVEVFQLLFNRSDWHCPVTCDSGIEESEIVSCCVCHVKVKENTISTLNVVYDDVSEEAVINEPNVSHELYKIQHNFDGVQKLPINLCNFTGIVEIDFSFNEIANIDTISCVKGLEILSVYRNKLKYLKNDTFFGMKSLRYVDLSYNILKYIEPGLFMNMDGSLLWFDASYNLLTSMDVTNIVRTKQPGFCRADFSFNQISKLTNELRWECKEDTHIGYGGPVDFFGNSFSNFFEFSDLGFKNFFLLGKLLYYAFDFRGNKWTCDCRFYLFALKATLFEEKLDRDFYDLKCHSPSELKNVSLPELMKSNTLDLLICNISIADRCPPNCRCFYQPARTRTVVNCSGTGRTKLSSALPYKKDLEVDFSNNKISRIDNESDILSYSHRITSIDLSYNKIENLQDELFYKLRNIKKDQFFRE</sequence>
<dbReference type="Proteomes" id="UP000596742">
    <property type="component" value="Unassembled WGS sequence"/>
</dbReference>
<name>A0A8B6HJ53_MYTGA</name>
<gene>
    <name evidence="4" type="ORF">MGAL_10B066689</name>
</gene>
<dbReference type="PANTHER" id="PTHR24373">
    <property type="entry name" value="SLIT RELATED LEUCINE-RICH REPEAT NEURONAL PROTEIN"/>
    <property type="match status" value="1"/>
</dbReference>
<dbReference type="EMBL" id="UYJE01010106">
    <property type="protein sequence ID" value="VDI79746.1"/>
    <property type="molecule type" value="Genomic_DNA"/>
</dbReference>
<protein>
    <submittedName>
        <fullName evidence="4">Uncharacterized protein</fullName>
    </submittedName>
</protein>
<dbReference type="PANTHER" id="PTHR24373:SF275">
    <property type="entry name" value="TIR DOMAIN-CONTAINING PROTEIN"/>
    <property type="match status" value="1"/>
</dbReference>
<keyword evidence="2" id="KW-0732">Signal</keyword>
<keyword evidence="5" id="KW-1185">Reference proteome</keyword>
<dbReference type="SMART" id="SM00365">
    <property type="entry name" value="LRR_SD22"/>
    <property type="match status" value="3"/>
</dbReference>
<dbReference type="SMART" id="SM00369">
    <property type="entry name" value="LRR_TYP"/>
    <property type="match status" value="3"/>
</dbReference>
<dbReference type="SUPFAM" id="SSF52058">
    <property type="entry name" value="L domain-like"/>
    <property type="match status" value="2"/>
</dbReference>
<keyword evidence="3" id="KW-0677">Repeat</keyword>